<feature type="signal peptide" evidence="1">
    <location>
        <begin position="1"/>
        <end position="20"/>
    </location>
</feature>
<dbReference type="EMBL" id="CP016796">
    <property type="protein sequence ID" value="API87740.1"/>
    <property type="molecule type" value="Genomic_DNA"/>
</dbReference>
<evidence type="ECO:0008006" key="4">
    <source>
        <dbReference type="Google" id="ProtNLM"/>
    </source>
</evidence>
<evidence type="ECO:0000313" key="2">
    <source>
        <dbReference type="EMBL" id="API87740.1"/>
    </source>
</evidence>
<reference evidence="2 3" key="1">
    <citation type="journal article" date="2016" name="Appl. Environ. Microbiol.">
        <title>Whole genome relationships among Francisella bacteria of diverse origin define new species and provide specific regions for detection.</title>
        <authorList>
            <person name="Challacombe J.F."/>
            <person name="Petersen J.M."/>
            <person name="Gallegos-Graves V."/>
            <person name="Hodge D."/>
            <person name="Pillai S."/>
            <person name="Kuske C.R."/>
        </authorList>
    </citation>
    <scope>NUCLEOTIDE SEQUENCE [LARGE SCALE GENOMIC DNA]</scope>
    <source>
        <strain evidence="3">TX07-7310</strain>
    </source>
</reference>
<keyword evidence="1" id="KW-0732">Signal</keyword>
<organism evidence="2 3">
    <name type="scientific">Francisella uliginis</name>
    <dbReference type="NCBI Taxonomy" id="573570"/>
    <lineage>
        <taxon>Bacteria</taxon>
        <taxon>Pseudomonadati</taxon>
        <taxon>Pseudomonadota</taxon>
        <taxon>Gammaproteobacteria</taxon>
        <taxon>Thiotrichales</taxon>
        <taxon>Francisellaceae</taxon>
        <taxon>Francisella</taxon>
    </lineage>
</organism>
<name>A0A1L4BV65_9GAMM</name>
<dbReference type="KEGG" id="frx:F7310_01600"/>
<sequence length="153" mass="17078">MLLYIAIFALLSVSLLSSCAKDDGKAKELPLLKHNYSKSKHTASQVFGFDYATTPKGIYNVVNKEPTKFTVNVYIADNEGCKFTYTKDKDGDHEEDFTKTQSFTAYLSGRNELLKLQCKGEQSNIDYKIVAYANGAEYDNIGNLSYLVESGNI</sequence>
<gene>
    <name evidence="2" type="ORF">F7310_01600</name>
</gene>
<evidence type="ECO:0000313" key="3">
    <source>
        <dbReference type="Proteomes" id="UP000184222"/>
    </source>
</evidence>
<dbReference type="AlphaFoldDB" id="A0A1L4BV65"/>
<evidence type="ECO:0000256" key="1">
    <source>
        <dbReference type="SAM" id="SignalP"/>
    </source>
</evidence>
<feature type="chain" id="PRO_5012476332" description="Lipoprotein" evidence="1">
    <location>
        <begin position="21"/>
        <end position="153"/>
    </location>
</feature>
<keyword evidence="3" id="KW-1185">Reference proteome</keyword>
<proteinExistence type="predicted"/>
<protein>
    <recommendedName>
        <fullName evidence="4">Lipoprotein</fullName>
    </recommendedName>
</protein>
<dbReference type="Proteomes" id="UP000184222">
    <property type="component" value="Chromosome"/>
</dbReference>
<accession>A0A1L4BV65</accession>